<dbReference type="AlphaFoldDB" id="A0A061EX22"/>
<name>A0A061EX22_THECC</name>
<dbReference type="InParanoid" id="A0A061EX22"/>
<evidence type="ECO:0000313" key="2">
    <source>
        <dbReference type="Proteomes" id="UP000026915"/>
    </source>
</evidence>
<reference evidence="1 2" key="1">
    <citation type="journal article" date="2013" name="Genome Biol.">
        <title>The genome sequence of the most widely cultivated cacao type and its use to identify candidate genes regulating pod color.</title>
        <authorList>
            <person name="Motamayor J.C."/>
            <person name="Mockaitis K."/>
            <person name="Schmutz J."/>
            <person name="Haiminen N."/>
            <person name="Iii D.L."/>
            <person name="Cornejo O."/>
            <person name="Findley S.D."/>
            <person name="Zheng P."/>
            <person name="Utro F."/>
            <person name="Royaert S."/>
            <person name="Saski C."/>
            <person name="Jenkins J."/>
            <person name="Podicheti R."/>
            <person name="Zhao M."/>
            <person name="Scheffler B.E."/>
            <person name="Stack J.C."/>
            <person name="Feltus F.A."/>
            <person name="Mustiga G.M."/>
            <person name="Amores F."/>
            <person name="Phillips W."/>
            <person name="Marelli J.P."/>
            <person name="May G.D."/>
            <person name="Shapiro H."/>
            <person name="Ma J."/>
            <person name="Bustamante C.D."/>
            <person name="Schnell R.J."/>
            <person name="Main D."/>
            <person name="Gilbert D."/>
            <person name="Parida L."/>
            <person name="Kuhn D.N."/>
        </authorList>
    </citation>
    <scope>NUCLEOTIDE SEQUENCE [LARGE SCALE GENOMIC DNA]</scope>
    <source>
        <strain evidence="2">cv. Matina 1-6</strain>
    </source>
</reference>
<keyword evidence="2" id="KW-1185">Reference proteome</keyword>
<dbReference type="Gramene" id="EOY09351">
    <property type="protein sequence ID" value="EOY09351"/>
    <property type="gene ID" value="TCM_024774"/>
</dbReference>
<dbReference type="HOGENOM" id="CLU_1698670_0_0_1"/>
<accession>A0A061EX22</accession>
<evidence type="ECO:0000313" key="1">
    <source>
        <dbReference type="EMBL" id="EOY09351.1"/>
    </source>
</evidence>
<dbReference type="Proteomes" id="UP000026915">
    <property type="component" value="Chromosome 5"/>
</dbReference>
<evidence type="ECO:0008006" key="3">
    <source>
        <dbReference type="Google" id="ProtNLM"/>
    </source>
</evidence>
<protein>
    <recommendedName>
        <fullName evidence="3">RNase H type-1 domain-containing protein</fullName>
    </recommendedName>
</protein>
<sequence length="155" mass="17545">MGLREVSGRDTLGAKANSVNIWRPVVDRFESRLAGWKANFLSSEVKNELDKIQRRFLWGASEGLSFIVGDGHNISFWHDGWLEDSPFKIGFPHILHLLKINMTTGWGDSNLAELLAIKEAFLLFAASPWVNSYVLIIESDSSNVVRWILKPYDSP</sequence>
<organism evidence="1 2">
    <name type="scientific">Theobroma cacao</name>
    <name type="common">Cacao</name>
    <name type="synonym">Cocoa</name>
    <dbReference type="NCBI Taxonomy" id="3641"/>
    <lineage>
        <taxon>Eukaryota</taxon>
        <taxon>Viridiplantae</taxon>
        <taxon>Streptophyta</taxon>
        <taxon>Embryophyta</taxon>
        <taxon>Tracheophyta</taxon>
        <taxon>Spermatophyta</taxon>
        <taxon>Magnoliopsida</taxon>
        <taxon>eudicotyledons</taxon>
        <taxon>Gunneridae</taxon>
        <taxon>Pentapetalae</taxon>
        <taxon>rosids</taxon>
        <taxon>malvids</taxon>
        <taxon>Malvales</taxon>
        <taxon>Malvaceae</taxon>
        <taxon>Byttnerioideae</taxon>
        <taxon>Theobroma</taxon>
    </lineage>
</organism>
<proteinExistence type="predicted"/>
<gene>
    <name evidence="1" type="ORF">TCM_024774</name>
</gene>
<dbReference type="EMBL" id="CM001883">
    <property type="protein sequence ID" value="EOY09351.1"/>
    <property type="molecule type" value="Genomic_DNA"/>
</dbReference>